<sequence length="181" mass="21399">MSRFLFVTFLFLNFCSLYAEEQKPKQEQEEMTQTQKLWGRKFQASIAYTYLSTGHQGLDIGYGIWDYNKMGILADIFVPVDINKNNNKLYLISFFWVWDWTPLKWLSVLPKVGYGAKILERNNLNAKQYYLSWEPTIGLDITFNINNYFKIFTSYTWAMYKDFENNTLNINGGSIGFRIAY</sequence>
<evidence type="ECO:0000313" key="3">
    <source>
        <dbReference type="Proteomes" id="UP000257067"/>
    </source>
</evidence>
<reference evidence="2 3" key="1">
    <citation type="submission" date="2018-04" db="EMBL/GenBank/DDBJ databases">
        <title>Novel Campyloabacter and Helicobacter Species and Strains.</title>
        <authorList>
            <person name="Mannion A.J."/>
            <person name="Shen Z."/>
            <person name="Fox J.G."/>
        </authorList>
    </citation>
    <scope>NUCLEOTIDE SEQUENCE [LARGE SCALE GENOMIC DNA]</scope>
    <source>
        <strain evidence="2 3">ATCC 700242</strain>
    </source>
</reference>
<name>A0A3D8ISP9_9HELI</name>
<comment type="caution">
    <text evidence="2">The sequence shown here is derived from an EMBL/GenBank/DDBJ whole genome shotgun (WGS) entry which is preliminary data.</text>
</comment>
<dbReference type="SUPFAM" id="SSF56925">
    <property type="entry name" value="OMPA-like"/>
    <property type="match status" value="1"/>
</dbReference>
<proteinExistence type="predicted"/>
<keyword evidence="3" id="KW-1185">Reference proteome</keyword>
<keyword evidence="1" id="KW-0732">Signal</keyword>
<feature type="signal peptide" evidence="1">
    <location>
        <begin position="1"/>
        <end position="19"/>
    </location>
</feature>
<dbReference type="EMBL" id="NXLU01000009">
    <property type="protein sequence ID" value="RDU68222.1"/>
    <property type="molecule type" value="Genomic_DNA"/>
</dbReference>
<evidence type="ECO:0008006" key="4">
    <source>
        <dbReference type="Google" id="ProtNLM"/>
    </source>
</evidence>
<dbReference type="RefSeq" id="WP_104725199.1">
    <property type="nucleotide sequence ID" value="NZ_FZNE01000020.1"/>
</dbReference>
<dbReference type="OrthoDB" id="5329982at2"/>
<organism evidence="2 3">
    <name type="scientific">Helicobacter cholecystus</name>
    <dbReference type="NCBI Taxonomy" id="45498"/>
    <lineage>
        <taxon>Bacteria</taxon>
        <taxon>Pseudomonadati</taxon>
        <taxon>Campylobacterota</taxon>
        <taxon>Epsilonproteobacteria</taxon>
        <taxon>Campylobacterales</taxon>
        <taxon>Helicobacteraceae</taxon>
        <taxon>Helicobacter</taxon>
    </lineage>
</organism>
<feature type="chain" id="PRO_5043181849" description="Outer membrane protein" evidence="1">
    <location>
        <begin position="20"/>
        <end position="181"/>
    </location>
</feature>
<accession>A0A3D8ISP9</accession>
<dbReference type="Proteomes" id="UP000257067">
    <property type="component" value="Unassembled WGS sequence"/>
</dbReference>
<evidence type="ECO:0000256" key="1">
    <source>
        <dbReference type="SAM" id="SignalP"/>
    </source>
</evidence>
<gene>
    <name evidence="2" type="ORF">CQA62_06165</name>
</gene>
<dbReference type="AlphaFoldDB" id="A0A3D8ISP9"/>
<evidence type="ECO:0000313" key="2">
    <source>
        <dbReference type="EMBL" id="RDU68222.1"/>
    </source>
</evidence>
<dbReference type="InterPro" id="IPR011250">
    <property type="entry name" value="OMP/PagP_B-barrel"/>
</dbReference>
<protein>
    <recommendedName>
        <fullName evidence="4">Outer membrane protein</fullName>
    </recommendedName>
</protein>